<protein>
    <submittedName>
        <fullName evidence="1">Uncharacterized protein</fullName>
    </submittedName>
</protein>
<reference evidence="1 2" key="1">
    <citation type="submission" date="2019-05" db="EMBL/GenBank/DDBJ databases">
        <title>Another draft genome of Portunus trituberculatus and its Hox gene families provides insights of decapod evolution.</title>
        <authorList>
            <person name="Jeong J.-H."/>
            <person name="Song I."/>
            <person name="Kim S."/>
            <person name="Choi T."/>
            <person name="Kim D."/>
            <person name="Ryu S."/>
            <person name="Kim W."/>
        </authorList>
    </citation>
    <scope>NUCLEOTIDE SEQUENCE [LARGE SCALE GENOMIC DNA]</scope>
    <source>
        <tissue evidence="1">Muscle</tissue>
    </source>
</reference>
<organism evidence="1 2">
    <name type="scientific">Portunus trituberculatus</name>
    <name type="common">Swimming crab</name>
    <name type="synonym">Neptunus trituberculatus</name>
    <dbReference type="NCBI Taxonomy" id="210409"/>
    <lineage>
        <taxon>Eukaryota</taxon>
        <taxon>Metazoa</taxon>
        <taxon>Ecdysozoa</taxon>
        <taxon>Arthropoda</taxon>
        <taxon>Crustacea</taxon>
        <taxon>Multicrustacea</taxon>
        <taxon>Malacostraca</taxon>
        <taxon>Eumalacostraca</taxon>
        <taxon>Eucarida</taxon>
        <taxon>Decapoda</taxon>
        <taxon>Pleocyemata</taxon>
        <taxon>Brachyura</taxon>
        <taxon>Eubrachyura</taxon>
        <taxon>Portunoidea</taxon>
        <taxon>Portunidae</taxon>
        <taxon>Portuninae</taxon>
        <taxon>Portunus</taxon>
    </lineage>
</organism>
<evidence type="ECO:0000313" key="1">
    <source>
        <dbReference type="EMBL" id="MPC65131.1"/>
    </source>
</evidence>
<accession>A0A5B7GXJ3</accession>
<comment type="caution">
    <text evidence="1">The sequence shown here is derived from an EMBL/GenBank/DDBJ whole genome shotgun (WGS) entry which is preliminary data.</text>
</comment>
<keyword evidence="2" id="KW-1185">Reference proteome</keyword>
<dbReference type="EMBL" id="VSRR010022958">
    <property type="protein sequence ID" value="MPC65131.1"/>
    <property type="molecule type" value="Genomic_DNA"/>
</dbReference>
<gene>
    <name evidence="1" type="ORF">E2C01_059259</name>
</gene>
<proteinExistence type="predicted"/>
<dbReference type="AlphaFoldDB" id="A0A5B7GXJ3"/>
<name>A0A5B7GXJ3_PORTR</name>
<dbReference type="Proteomes" id="UP000324222">
    <property type="component" value="Unassembled WGS sequence"/>
</dbReference>
<evidence type="ECO:0000313" key="2">
    <source>
        <dbReference type="Proteomes" id="UP000324222"/>
    </source>
</evidence>
<sequence>MLMTFLSFVLLPLSTKLNFHSNLGLTLSTLGLPVGGLTVSAQKSSLLCFTRRRIPNIPMVTINGSPSWYQWHQ</sequence>